<dbReference type="Pfam" id="PF07969">
    <property type="entry name" value="Amidohydro_3"/>
    <property type="match status" value="1"/>
</dbReference>
<accession>A0A1A3NEC3</accession>
<dbReference type="Gene3D" id="3.10.310.70">
    <property type="match status" value="1"/>
</dbReference>
<dbReference type="Proteomes" id="UP000093629">
    <property type="component" value="Unassembled WGS sequence"/>
</dbReference>
<evidence type="ECO:0000313" key="3">
    <source>
        <dbReference type="Proteomes" id="UP000093629"/>
    </source>
</evidence>
<dbReference type="InterPro" id="IPR032466">
    <property type="entry name" value="Metal_Hydrolase"/>
</dbReference>
<reference evidence="3" key="1">
    <citation type="submission" date="2016-06" db="EMBL/GenBank/DDBJ databases">
        <authorList>
            <person name="Sutton G."/>
            <person name="Brinkac L."/>
            <person name="Sanka R."/>
            <person name="Adams M."/>
            <person name="Lau E."/>
            <person name="Garcia-Basteiro A."/>
            <person name="Lopez-Varela E."/>
            <person name="Palencia S."/>
        </authorList>
    </citation>
    <scope>NUCLEOTIDE SEQUENCE [LARGE SCALE GENOMIC DNA]</scope>
    <source>
        <strain evidence="3">1245139.5</strain>
    </source>
</reference>
<dbReference type="GO" id="GO:0016810">
    <property type="term" value="F:hydrolase activity, acting on carbon-nitrogen (but not peptide) bonds"/>
    <property type="evidence" value="ECO:0007669"/>
    <property type="project" value="InterPro"/>
</dbReference>
<keyword evidence="3" id="KW-1185">Reference proteome</keyword>
<sequence length="433" mass="46425">MLIQRATLLDGATVDIRVGARIEEVGQRLTAQRGEAVLDAGGAAVLPGLHDHHVHLRSAASALNSLSVGPPSVRTKDQLTQALTQAVPGPDGWIRAVDYHESVAGELNRATLDAVLAHVPVRVQHRSGALWVLNSVALGRVGLAGHPDGRLRSADPWADALQRRESDLAELSRRITAKGVTGVTDATPDLDVNDLVSLMMAHRSGEFRPGVRLLAPGKKILHDDRLDLTALTEWIRDRHRLGQPVAVHCVTAAQLVVTIAALRDAGSHPLDRIEHAAVVPEDNLADLAELGVTIVTQPNFVSERGDQYLTDVPAEEVDQLWRVASLRSAKIPVALSTDMPFGDGDPWAAMRAAVSRTTPSGIVLNGDECVTPRAALTMFLGWSDRPDRPRTVEIGEPGDLCVLSEPPAMALAELDAELVAATLIRGELVYFAM</sequence>
<name>A0A1A3NEC3_MYCAS</name>
<feature type="domain" description="Amidohydrolase 3" evidence="1">
    <location>
        <begin position="37"/>
        <end position="430"/>
    </location>
</feature>
<dbReference type="InterPro" id="IPR013108">
    <property type="entry name" value="Amidohydro_3"/>
</dbReference>
<dbReference type="SUPFAM" id="SSF51556">
    <property type="entry name" value="Metallo-dependent hydrolases"/>
    <property type="match status" value="1"/>
</dbReference>
<proteinExistence type="predicted"/>
<comment type="caution">
    <text evidence="2">The sequence shown here is derived from an EMBL/GenBank/DDBJ whole genome shotgun (WGS) entry which is preliminary data.</text>
</comment>
<evidence type="ECO:0000259" key="1">
    <source>
        <dbReference type="Pfam" id="PF07969"/>
    </source>
</evidence>
<gene>
    <name evidence="2" type="ORF">A5636_00010</name>
</gene>
<keyword evidence="2" id="KW-0378">Hydrolase</keyword>
<dbReference type="AlphaFoldDB" id="A0A1A3NEC3"/>
<dbReference type="Gene3D" id="2.30.40.10">
    <property type="entry name" value="Urease, subunit C, domain 1"/>
    <property type="match status" value="1"/>
</dbReference>
<dbReference type="EMBL" id="LZLQ01000001">
    <property type="protein sequence ID" value="OBK20161.1"/>
    <property type="molecule type" value="Genomic_DNA"/>
</dbReference>
<dbReference type="OrthoDB" id="3173428at2"/>
<evidence type="ECO:0000313" key="2">
    <source>
        <dbReference type="EMBL" id="OBK20161.1"/>
    </source>
</evidence>
<dbReference type="SUPFAM" id="SSF51338">
    <property type="entry name" value="Composite domain of metallo-dependent hydrolases"/>
    <property type="match status" value="1"/>
</dbReference>
<dbReference type="Gene3D" id="3.20.20.140">
    <property type="entry name" value="Metal-dependent hydrolases"/>
    <property type="match status" value="1"/>
</dbReference>
<dbReference type="PANTHER" id="PTHR22642:SF2">
    <property type="entry name" value="PROTEIN LONG AFTER FAR-RED 3"/>
    <property type="match status" value="1"/>
</dbReference>
<dbReference type="InterPro" id="IPR011059">
    <property type="entry name" value="Metal-dep_hydrolase_composite"/>
</dbReference>
<organism evidence="2 3">
    <name type="scientific">Mycobacterium asiaticum</name>
    <dbReference type="NCBI Taxonomy" id="1790"/>
    <lineage>
        <taxon>Bacteria</taxon>
        <taxon>Bacillati</taxon>
        <taxon>Actinomycetota</taxon>
        <taxon>Actinomycetes</taxon>
        <taxon>Mycobacteriales</taxon>
        <taxon>Mycobacteriaceae</taxon>
        <taxon>Mycobacterium</taxon>
    </lineage>
</organism>
<dbReference type="RefSeq" id="WP_065156658.1">
    <property type="nucleotide sequence ID" value="NZ_LZLQ01000001.1"/>
</dbReference>
<dbReference type="PANTHER" id="PTHR22642">
    <property type="entry name" value="IMIDAZOLONEPROPIONASE"/>
    <property type="match status" value="1"/>
</dbReference>
<protein>
    <submittedName>
        <fullName evidence="2">Amidohydrolase</fullName>
    </submittedName>
</protein>